<feature type="repeat" description="NHL" evidence="2">
    <location>
        <begin position="123"/>
        <end position="160"/>
    </location>
</feature>
<dbReference type="InterPro" id="IPR001258">
    <property type="entry name" value="NHL_repeat"/>
</dbReference>
<dbReference type="PROSITE" id="PS51125">
    <property type="entry name" value="NHL"/>
    <property type="match status" value="2"/>
</dbReference>
<feature type="repeat" description="NHL" evidence="2">
    <location>
        <begin position="178"/>
        <end position="214"/>
    </location>
</feature>
<dbReference type="PANTHER" id="PTHR13833:SF71">
    <property type="entry name" value="NHL DOMAIN-CONTAINING PROTEIN"/>
    <property type="match status" value="1"/>
</dbReference>
<accession>A0ABR6YKE7</accession>
<dbReference type="Gene3D" id="2.70.70.10">
    <property type="entry name" value="Glucose Permease (Domain IIA)"/>
    <property type="match status" value="1"/>
</dbReference>
<dbReference type="Pfam" id="PF01436">
    <property type="entry name" value="NHL"/>
    <property type="match status" value="3"/>
</dbReference>
<reference evidence="3 4" key="1">
    <citation type="submission" date="2020-08" db="EMBL/GenBank/DDBJ databases">
        <title>Novel species isolated from subtropical streams in China.</title>
        <authorList>
            <person name="Lu H."/>
        </authorList>
    </citation>
    <scope>NUCLEOTIDE SEQUENCE [LARGE SCALE GENOMIC DNA]</scope>
    <source>
        <strain evidence="3 4">FT31W</strain>
    </source>
</reference>
<name>A0ABR6YKE7_9BURK</name>
<evidence type="ECO:0000313" key="3">
    <source>
        <dbReference type="EMBL" id="MBC3884289.1"/>
    </source>
</evidence>
<keyword evidence="4" id="KW-1185">Reference proteome</keyword>
<evidence type="ECO:0000256" key="2">
    <source>
        <dbReference type="PROSITE-ProRule" id="PRU00504"/>
    </source>
</evidence>
<sequence>MITLFSRNTIAILLAVSLAAGIVFLISQRADFSHDGKSGQLKQISVASHDWQPHVRRLAGDGNTGKRDGAALQARFDDPFGIVQDTRGNFYLTDAGQNNLIRQISPDGQVSTFAGSTEGFTDGERQQAAFNTPSGIAIDTDGNLYVADTGNHAIRKISTQGQVSTLAGNGQPGDRDGPARQAQFRSPVALAVDNRGNVYVADTYNDKIRRISRDGIVTTVAGGQHHGYRDGRGTDALFDTPGGIAINAQGELLIADTRNHAIRQISANGDVRTLYQSAKEDRQSPLRRPVGIAAAPGGLIYVGDTGHGGILQLQPDGKLRDITGSDADLATATEQTLRIGIPAGLCISAAGELIVADSQISVIYQLSTAAAENPQENLLPSPVADIKTVFPEKSLPWPLKPFQAAHEIVGTMGEVRGKTGADARDHFHSGIDIQGNLGSGVYAVHDEKIRELVSAWGYSTLNEGMKIDQFSYIHMKVGRDSQDQLLDSQRFQILSDEQGKADAVRIPRGTRFRTGDLLGSINRMYHVHLNYSLNGRQFNPLALPFPGIRDNMPPVIEQIQVYGAHGKAFKKQAGRILLPSATEPLRLVVEAYDQSDSNLARRRLGIYRLGYQLLRADEQPLPGYAEPVINIEFNQLPPDSESVKVAYAEGSGITVHGNATTRFLYQLNNLVKDGYAKEAQLMLPALPAGDYIIRIMAEDFHGNRASHHRDLAIRIP</sequence>
<dbReference type="InterPro" id="IPR011055">
    <property type="entry name" value="Dup_hybrid_motif"/>
</dbReference>
<protein>
    <submittedName>
        <fullName evidence="3">SMP-30/gluconolactonase/LRE family protein</fullName>
    </submittedName>
</protein>
<organism evidence="3 4">
    <name type="scientific">Undibacterium griseum</name>
    <dbReference type="NCBI Taxonomy" id="2762295"/>
    <lineage>
        <taxon>Bacteria</taxon>
        <taxon>Pseudomonadati</taxon>
        <taxon>Pseudomonadota</taxon>
        <taxon>Betaproteobacteria</taxon>
        <taxon>Burkholderiales</taxon>
        <taxon>Oxalobacteraceae</taxon>
        <taxon>Undibacterium</taxon>
    </lineage>
</organism>
<gene>
    <name evidence="3" type="ORF">H8K27_04015</name>
</gene>
<dbReference type="RefSeq" id="WP_186861882.1">
    <property type="nucleotide sequence ID" value="NZ_JACOGC010000001.1"/>
</dbReference>
<dbReference type="Gene3D" id="2.120.10.30">
    <property type="entry name" value="TolB, C-terminal domain"/>
    <property type="match status" value="2"/>
</dbReference>
<evidence type="ECO:0000256" key="1">
    <source>
        <dbReference type="ARBA" id="ARBA00022737"/>
    </source>
</evidence>
<dbReference type="Gene3D" id="2.40.10.500">
    <property type="match status" value="1"/>
</dbReference>
<dbReference type="CDD" id="cd14953">
    <property type="entry name" value="NHL_like_1"/>
    <property type="match status" value="1"/>
</dbReference>
<proteinExistence type="predicted"/>
<dbReference type="Proteomes" id="UP000613113">
    <property type="component" value="Unassembled WGS sequence"/>
</dbReference>
<dbReference type="InterPro" id="IPR011042">
    <property type="entry name" value="6-blade_b-propeller_TolB-like"/>
</dbReference>
<dbReference type="SUPFAM" id="SSF101898">
    <property type="entry name" value="NHL repeat"/>
    <property type="match status" value="1"/>
</dbReference>
<evidence type="ECO:0000313" key="4">
    <source>
        <dbReference type="Proteomes" id="UP000613113"/>
    </source>
</evidence>
<keyword evidence="1" id="KW-0677">Repeat</keyword>
<comment type="caution">
    <text evidence="3">The sequence shown here is derived from an EMBL/GenBank/DDBJ whole genome shotgun (WGS) entry which is preliminary data.</text>
</comment>
<dbReference type="EMBL" id="JACOGC010000001">
    <property type="protein sequence ID" value="MBC3884289.1"/>
    <property type="molecule type" value="Genomic_DNA"/>
</dbReference>
<dbReference type="PANTHER" id="PTHR13833">
    <property type="match status" value="1"/>
</dbReference>